<reference evidence="1" key="1">
    <citation type="submission" date="2014-11" db="EMBL/GenBank/DDBJ databases">
        <authorList>
            <person name="Amaro Gonzalez C."/>
        </authorList>
    </citation>
    <scope>NUCLEOTIDE SEQUENCE</scope>
</reference>
<reference evidence="1" key="2">
    <citation type="journal article" date="2015" name="Fish Shellfish Immunol.">
        <title>Early steps in the European eel (Anguilla anguilla)-Vibrio vulnificus interaction in the gills: Role of the RtxA13 toxin.</title>
        <authorList>
            <person name="Callol A."/>
            <person name="Pajuelo D."/>
            <person name="Ebbesson L."/>
            <person name="Teles M."/>
            <person name="MacKenzie S."/>
            <person name="Amaro C."/>
        </authorList>
    </citation>
    <scope>NUCLEOTIDE SEQUENCE</scope>
</reference>
<organism evidence="1">
    <name type="scientific">Anguilla anguilla</name>
    <name type="common">European freshwater eel</name>
    <name type="synonym">Muraena anguilla</name>
    <dbReference type="NCBI Taxonomy" id="7936"/>
    <lineage>
        <taxon>Eukaryota</taxon>
        <taxon>Metazoa</taxon>
        <taxon>Chordata</taxon>
        <taxon>Craniata</taxon>
        <taxon>Vertebrata</taxon>
        <taxon>Euteleostomi</taxon>
        <taxon>Actinopterygii</taxon>
        <taxon>Neopterygii</taxon>
        <taxon>Teleostei</taxon>
        <taxon>Anguilliformes</taxon>
        <taxon>Anguillidae</taxon>
        <taxon>Anguilla</taxon>
    </lineage>
</organism>
<dbReference type="AlphaFoldDB" id="A0A0E9QTR3"/>
<sequence length="17" mass="2078">MSKLVFVRDILQIMKKK</sequence>
<name>A0A0E9QTR3_ANGAN</name>
<accession>A0A0E9QTR3</accession>
<dbReference type="EMBL" id="GBXM01088231">
    <property type="protein sequence ID" value="JAH20346.1"/>
    <property type="molecule type" value="Transcribed_RNA"/>
</dbReference>
<protein>
    <submittedName>
        <fullName evidence="1">Uncharacterized protein</fullName>
    </submittedName>
</protein>
<evidence type="ECO:0000313" key="1">
    <source>
        <dbReference type="EMBL" id="JAH20346.1"/>
    </source>
</evidence>
<proteinExistence type="predicted"/>